<evidence type="ECO:0000256" key="9">
    <source>
        <dbReference type="PIRNR" id="PIRNR038084"/>
    </source>
</evidence>
<dbReference type="Gene3D" id="3.90.360.10">
    <property type="entry name" value="Histone acetyl transferase 1 (HAT1), N-terminal domain"/>
    <property type="match status" value="1"/>
</dbReference>
<keyword evidence="5 9" id="KW-0808">Transferase</keyword>
<evidence type="ECO:0000313" key="16">
    <source>
        <dbReference type="Proteomes" id="UP001239445"/>
    </source>
</evidence>
<evidence type="ECO:0000256" key="2">
    <source>
        <dbReference type="ARBA" id="ARBA00010543"/>
    </source>
</evidence>
<dbReference type="PANTHER" id="PTHR12046">
    <property type="entry name" value="HISTONE ACETYLTRANSFERASE TYPE B CATALYTIC SUBUNIT"/>
    <property type="match status" value="1"/>
</dbReference>
<comment type="subcellular location">
    <subcellularLocation>
        <location evidence="9">Cytoplasm</location>
    </subcellularLocation>
    <subcellularLocation>
        <location evidence="1 9">Nucleus</location>
    </subcellularLocation>
</comment>
<protein>
    <recommendedName>
        <fullName evidence="4 9">Histone acetyltransferase type B catalytic subunit</fullName>
        <ecNumber evidence="3 9">2.3.1.48</ecNumber>
    </recommendedName>
</protein>
<dbReference type="GO" id="GO:0031509">
    <property type="term" value="P:subtelomeric heterochromatin formation"/>
    <property type="evidence" value="ECO:0007669"/>
    <property type="project" value="InterPro"/>
</dbReference>
<dbReference type="PIRSF" id="PIRSF038084">
    <property type="entry name" value="HAT-B_cat"/>
    <property type="match status" value="1"/>
</dbReference>
<keyword evidence="7 9" id="KW-0012">Acyltransferase</keyword>
<evidence type="ECO:0000256" key="12">
    <source>
        <dbReference type="PIRSR" id="PIRSR038084-3"/>
    </source>
</evidence>
<dbReference type="GO" id="GO:0005634">
    <property type="term" value="C:nucleus"/>
    <property type="evidence" value="ECO:0007669"/>
    <property type="project" value="UniProtKB-SubCell"/>
</dbReference>
<keyword evidence="6 9" id="KW-0539">Nucleus</keyword>
<feature type="binding site" evidence="11">
    <location>
        <position position="300"/>
    </location>
    <ligand>
        <name>acetyl-CoA</name>
        <dbReference type="ChEBI" id="CHEBI:57288"/>
    </ligand>
</feature>
<feature type="region of interest" description="Disordered" evidence="13">
    <location>
        <begin position="461"/>
        <end position="505"/>
    </location>
</feature>
<dbReference type="InterPro" id="IPR017380">
    <property type="entry name" value="Hist_AcTrfase_B-typ_cat-su"/>
</dbReference>
<dbReference type="EC" id="2.3.1.48" evidence="3 9"/>
<evidence type="ECO:0000256" key="13">
    <source>
        <dbReference type="SAM" id="MobiDB-lite"/>
    </source>
</evidence>
<dbReference type="InterPro" id="IPR019467">
    <property type="entry name" value="Hat1_N"/>
</dbReference>
<dbReference type="Gene3D" id="3.40.630.30">
    <property type="match status" value="1"/>
</dbReference>
<organism evidence="15 16">
    <name type="scientific">Echria macrotheca</name>
    <dbReference type="NCBI Taxonomy" id="438768"/>
    <lineage>
        <taxon>Eukaryota</taxon>
        <taxon>Fungi</taxon>
        <taxon>Dikarya</taxon>
        <taxon>Ascomycota</taxon>
        <taxon>Pezizomycotina</taxon>
        <taxon>Sordariomycetes</taxon>
        <taxon>Sordariomycetidae</taxon>
        <taxon>Sordariales</taxon>
        <taxon>Schizotheciaceae</taxon>
        <taxon>Echria</taxon>
    </lineage>
</organism>
<feature type="domain" description="Histone acetyl transferase HAT1 N-terminal" evidence="14">
    <location>
        <begin position="6"/>
        <end position="168"/>
    </location>
</feature>
<keyword evidence="9" id="KW-0963">Cytoplasm</keyword>
<comment type="similarity">
    <text evidence="2 9">Belongs to the HAT1 family.</text>
</comment>
<dbReference type="AlphaFoldDB" id="A0AAJ0BG09"/>
<accession>A0AAJ0BG09</accession>
<comment type="function">
    <text evidence="9">Catalytic component of the histone acetylase B (HAT-B) complex. Has intrinsic substrate specificity that modifies lysine in recognition sequence GXGKXG. Involved in DNA double-strand break repair.</text>
</comment>
<dbReference type="GO" id="GO:0042393">
    <property type="term" value="F:histone binding"/>
    <property type="evidence" value="ECO:0007669"/>
    <property type="project" value="InterPro"/>
</dbReference>
<dbReference type="InterPro" id="IPR013523">
    <property type="entry name" value="Hist_AcTrfase_HAT1_C"/>
</dbReference>
<dbReference type="Proteomes" id="UP001239445">
    <property type="component" value="Unassembled WGS sequence"/>
</dbReference>
<dbReference type="InterPro" id="IPR016181">
    <property type="entry name" value="Acyl_CoA_acyltransferase"/>
</dbReference>
<evidence type="ECO:0000256" key="1">
    <source>
        <dbReference type="ARBA" id="ARBA00004123"/>
    </source>
</evidence>
<dbReference type="GO" id="GO:0004402">
    <property type="term" value="F:histone acetyltransferase activity"/>
    <property type="evidence" value="ECO:0007669"/>
    <property type="project" value="UniProtKB-UniRule"/>
</dbReference>
<evidence type="ECO:0000256" key="7">
    <source>
        <dbReference type="ARBA" id="ARBA00023315"/>
    </source>
</evidence>
<dbReference type="EMBL" id="MU839832">
    <property type="protein sequence ID" value="KAK1756142.1"/>
    <property type="molecule type" value="Genomic_DNA"/>
</dbReference>
<evidence type="ECO:0000256" key="6">
    <source>
        <dbReference type="ARBA" id="ARBA00023242"/>
    </source>
</evidence>
<feature type="site" description="Interaction with histone H4 N-terminus" evidence="12">
    <location>
        <position position="187"/>
    </location>
</feature>
<feature type="active site" description="Proton donor/acceptor" evidence="10">
    <location>
        <position position="297"/>
    </location>
</feature>
<evidence type="ECO:0000313" key="15">
    <source>
        <dbReference type="EMBL" id="KAK1756142.1"/>
    </source>
</evidence>
<gene>
    <name evidence="15" type="ORF">QBC47DRAFT_379233</name>
</gene>
<keyword evidence="16" id="KW-1185">Reference proteome</keyword>
<dbReference type="InterPro" id="IPR037113">
    <property type="entry name" value="Hat1_N_sf"/>
</dbReference>
<reference evidence="15" key="1">
    <citation type="submission" date="2023-06" db="EMBL/GenBank/DDBJ databases">
        <title>Genome-scale phylogeny and comparative genomics of the fungal order Sordariales.</title>
        <authorList>
            <consortium name="Lawrence Berkeley National Laboratory"/>
            <person name="Hensen N."/>
            <person name="Bonometti L."/>
            <person name="Westerberg I."/>
            <person name="Brannstrom I.O."/>
            <person name="Guillou S."/>
            <person name="Cros-Aarteil S."/>
            <person name="Calhoun S."/>
            <person name="Haridas S."/>
            <person name="Kuo A."/>
            <person name="Mondo S."/>
            <person name="Pangilinan J."/>
            <person name="Riley R."/>
            <person name="Labutti K."/>
            <person name="Andreopoulos B."/>
            <person name="Lipzen A."/>
            <person name="Chen C."/>
            <person name="Yanf M."/>
            <person name="Daum C."/>
            <person name="Ng V."/>
            <person name="Clum A."/>
            <person name="Steindorff A."/>
            <person name="Ohm R."/>
            <person name="Martin F."/>
            <person name="Silar P."/>
            <person name="Natvig D."/>
            <person name="Lalanne C."/>
            <person name="Gautier V."/>
            <person name="Ament-Velasquez S.L."/>
            <person name="Kruys A."/>
            <person name="Hutchinson M.I."/>
            <person name="Powell A.J."/>
            <person name="Barry K."/>
            <person name="Miller A.N."/>
            <person name="Grigoriev I.V."/>
            <person name="Debuchy R."/>
            <person name="Gladieux P."/>
            <person name="Thoren M.H."/>
            <person name="Johannesson H."/>
        </authorList>
    </citation>
    <scope>NUCLEOTIDE SEQUENCE</scope>
    <source>
        <strain evidence="15">PSN4</strain>
    </source>
</reference>
<evidence type="ECO:0000256" key="10">
    <source>
        <dbReference type="PIRSR" id="PIRSR038084-1"/>
    </source>
</evidence>
<name>A0AAJ0BG09_9PEZI</name>
<dbReference type="SUPFAM" id="SSF55729">
    <property type="entry name" value="Acyl-CoA N-acyltransferases (Nat)"/>
    <property type="match status" value="1"/>
</dbReference>
<evidence type="ECO:0000256" key="3">
    <source>
        <dbReference type="ARBA" id="ARBA00013184"/>
    </source>
</evidence>
<evidence type="ECO:0000256" key="11">
    <source>
        <dbReference type="PIRSR" id="PIRSR038084-2"/>
    </source>
</evidence>
<evidence type="ECO:0000256" key="4">
    <source>
        <dbReference type="ARBA" id="ARBA00021268"/>
    </source>
</evidence>
<sequence length="505" mass="57446">MADTEWIMEAKKALAFTIVAPSEGKLKPIAGFRPTHTYAIFGETDEILGYKDLDINVTFNASDMRPYFRYKYGAKFPGTENMEPLDIEETMRGFLPPVAFEKRKDFETSVVNLRKDWTPPGKKIATFTKKNKRTKKDVEYEIWKGTLADPAMKQLLKRIQIFVPSFIEGGSYIPIDEPGSEADEERWTVFLLYSKRRAGHQDGGFTYCFTGYCTVYRFFLLQEQTPPPSRSDTELVKKLEESVAAANFDIAELPCRSRISQFIILPPYQNNGLGPELYNTIFQELLHHAPTIEITVEDPNEAFDDLRDVCDLRFLRTLPEFNALHIDTSIQVDMDAAAPQDVVNRQQAEAVRRKAKIAPRQFARLVEMQTMSHLADSVRPGFIPAVANERKMPTKEDQHMYYLWELMLKQRLTRHNKDALGELEIPERIAKLNETVASVAFDYARLLIKAEDTYVEDQFGAPEAGAASREATEAVENGTPSSANGKRKAGDEKDLDEADSKKQKV</sequence>
<dbReference type="GO" id="GO:0000781">
    <property type="term" value="C:chromosome, telomeric region"/>
    <property type="evidence" value="ECO:0007669"/>
    <property type="project" value="GOC"/>
</dbReference>
<evidence type="ECO:0000256" key="8">
    <source>
        <dbReference type="ARBA" id="ARBA00048017"/>
    </source>
</evidence>
<feature type="region of interest" description="Interaction with histone H4 N-terminus" evidence="11">
    <location>
        <begin position="216"/>
        <end position="218"/>
    </location>
</feature>
<feature type="compositionally biased region" description="Basic and acidic residues" evidence="13">
    <location>
        <begin position="488"/>
        <end position="505"/>
    </location>
</feature>
<evidence type="ECO:0000256" key="5">
    <source>
        <dbReference type="ARBA" id="ARBA00022679"/>
    </source>
</evidence>
<feature type="binding site" evidence="11">
    <location>
        <begin position="262"/>
        <end position="264"/>
    </location>
    <ligand>
        <name>acetyl-CoA</name>
        <dbReference type="ChEBI" id="CHEBI:57288"/>
    </ligand>
</feature>
<comment type="caution">
    <text evidence="15">The sequence shown here is derived from an EMBL/GenBank/DDBJ whole genome shotgun (WGS) entry which is preliminary data.</text>
</comment>
<evidence type="ECO:0000259" key="14">
    <source>
        <dbReference type="Pfam" id="PF10394"/>
    </source>
</evidence>
<dbReference type="Gene3D" id="1.10.10.390">
    <property type="match status" value="1"/>
</dbReference>
<proteinExistence type="inferred from homology"/>
<dbReference type="GO" id="GO:0005737">
    <property type="term" value="C:cytoplasm"/>
    <property type="evidence" value="ECO:0007669"/>
    <property type="project" value="UniProtKB-SubCell"/>
</dbReference>
<comment type="catalytic activity">
    <reaction evidence="8 9">
        <text>L-lysyl-[protein] + acetyl-CoA = N(6)-acetyl-L-lysyl-[protein] + CoA + H(+)</text>
        <dbReference type="Rhea" id="RHEA:45948"/>
        <dbReference type="Rhea" id="RHEA-COMP:9752"/>
        <dbReference type="Rhea" id="RHEA-COMP:10731"/>
        <dbReference type="ChEBI" id="CHEBI:15378"/>
        <dbReference type="ChEBI" id="CHEBI:29969"/>
        <dbReference type="ChEBI" id="CHEBI:57287"/>
        <dbReference type="ChEBI" id="CHEBI:57288"/>
        <dbReference type="ChEBI" id="CHEBI:61930"/>
        <dbReference type="EC" id="2.3.1.48"/>
    </reaction>
</comment>
<dbReference type="Pfam" id="PF21184">
    <property type="entry name" value="HAT1_C_fung"/>
    <property type="match status" value="1"/>
</dbReference>
<comment type="subunit">
    <text evidence="9">Component of the HAT-B complex composed of at least HAT1 and HAT2. The HAT-B complex binds to histone H4 tail.</text>
</comment>
<dbReference type="Pfam" id="PF10394">
    <property type="entry name" value="Hat1_N"/>
    <property type="match status" value="1"/>
</dbReference>